<sequence>MLPSINTYVTNPHTGDKKALVHKGVATLGVEERKHIVEPWLKSLA</sequence>
<dbReference type="AlphaFoldDB" id="A0AA42SUV4"/>
<dbReference type="Proteomes" id="UP001158730">
    <property type="component" value="Unassembled WGS sequence"/>
</dbReference>
<organism evidence="1 2">
    <name type="scientific">Aquipseudomonas alcaligenes</name>
    <name type="common">Pseudomonas alcaligenes</name>
    <dbReference type="NCBI Taxonomy" id="43263"/>
    <lineage>
        <taxon>Bacteria</taxon>
        <taxon>Pseudomonadati</taxon>
        <taxon>Pseudomonadota</taxon>
        <taxon>Gammaproteobacteria</taxon>
        <taxon>Pseudomonadales</taxon>
        <taxon>Pseudomonadaceae</taxon>
        <taxon>Aquipseudomonas</taxon>
    </lineage>
</organism>
<evidence type="ECO:0000313" key="2">
    <source>
        <dbReference type="Proteomes" id="UP001158730"/>
    </source>
</evidence>
<name>A0AA42SUV4_AQUAC</name>
<proteinExistence type="predicted"/>
<dbReference type="RefSeq" id="WP_280052776.1">
    <property type="nucleotide sequence ID" value="NZ_JAOBYN010000002.1"/>
</dbReference>
<comment type="caution">
    <text evidence="1">The sequence shown here is derived from an EMBL/GenBank/DDBJ whole genome shotgun (WGS) entry which is preliminary data.</text>
</comment>
<accession>A0AA42SUV4</accession>
<protein>
    <submittedName>
        <fullName evidence="1">Uncharacterized protein</fullName>
    </submittedName>
</protein>
<dbReference type="EMBL" id="JAOBYN010000002">
    <property type="protein sequence ID" value="MDH1053612.1"/>
    <property type="molecule type" value="Genomic_DNA"/>
</dbReference>
<gene>
    <name evidence="1" type="ORF">N5C05_02430</name>
</gene>
<evidence type="ECO:0000313" key="1">
    <source>
        <dbReference type="EMBL" id="MDH1053612.1"/>
    </source>
</evidence>
<reference evidence="1" key="1">
    <citation type="submission" date="2022-09" db="EMBL/GenBank/DDBJ databases">
        <title>Intensive care unit water sources are persistently colonized with multi-drug resistant bacteria and are the site of extensive horizontal gene transfer of antibiotic resistance genes.</title>
        <authorList>
            <person name="Diorio-Toth L."/>
        </authorList>
    </citation>
    <scope>NUCLEOTIDE SEQUENCE</scope>
    <source>
        <strain evidence="1">GD03990</strain>
    </source>
</reference>